<dbReference type="Proteomes" id="UP000334820">
    <property type="component" value="Unassembled WGS sequence"/>
</dbReference>
<organism evidence="1 2">
    <name type="scientific">Thermogemmatispora aurantia</name>
    <dbReference type="NCBI Taxonomy" id="2045279"/>
    <lineage>
        <taxon>Bacteria</taxon>
        <taxon>Bacillati</taxon>
        <taxon>Chloroflexota</taxon>
        <taxon>Ktedonobacteria</taxon>
        <taxon>Thermogemmatisporales</taxon>
        <taxon>Thermogemmatisporaceae</taxon>
        <taxon>Thermogemmatispora</taxon>
    </lineage>
</organism>
<name>A0A5J4KDW1_9CHLR</name>
<protein>
    <submittedName>
        <fullName evidence="1">Uncharacterized protein</fullName>
    </submittedName>
</protein>
<dbReference type="EMBL" id="BKZV01000005">
    <property type="protein sequence ID" value="GER84827.1"/>
    <property type="molecule type" value="Genomic_DNA"/>
</dbReference>
<dbReference type="AlphaFoldDB" id="A0A5J4KDW1"/>
<evidence type="ECO:0000313" key="1">
    <source>
        <dbReference type="EMBL" id="GER84827.1"/>
    </source>
</evidence>
<reference evidence="1 2" key="1">
    <citation type="journal article" date="2019" name="Int. J. Syst. Evol. Microbiol.">
        <title>Thermogemmatispora aurantia sp. nov. and Thermogemmatispora argillosa sp. nov., within the class Ktedonobacteria, and emended description of the genus Thermogemmatispora.</title>
        <authorList>
            <person name="Zheng Y."/>
            <person name="Wang C.M."/>
            <person name="Sakai Y."/>
            <person name="Abe K."/>
            <person name="Yokota A."/>
            <person name="Yabe S."/>
        </authorList>
    </citation>
    <scope>NUCLEOTIDE SEQUENCE [LARGE SCALE GENOMIC DNA]</scope>
    <source>
        <strain evidence="1 2">A1-2</strain>
    </source>
</reference>
<evidence type="ECO:0000313" key="2">
    <source>
        <dbReference type="Proteomes" id="UP000334820"/>
    </source>
</evidence>
<proteinExistence type="predicted"/>
<keyword evidence="2" id="KW-1185">Reference proteome</keyword>
<comment type="caution">
    <text evidence="1">The sequence shown here is derived from an EMBL/GenBank/DDBJ whole genome shotgun (WGS) entry which is preliminary data.</text>
</comment>
<sequence length="117" mass="13453">MDVESEPEEAEDQLLTNCQMMLRDTCIHTEDRLYVLLHRCEESGSCFYYTTWPPACVQQGTLPHPYRVEVTDNTLKLLINGSQDLAVTNNRYLAALQAGLWYYGFQLIITSFKVLSL</sequence>
<accession>A0A5J4KDW1</accession>
<gene>
    <name evidence="1" type="ORF">KTAU_34630</name>
</gene>